<accession>A0A8H6QFJ8</accession>
<name>A0A8H6QFJ8_9EURO</name>
<feature type="transmembrane region" description="Helical" evidence="5">
    <location>
        <begin position="19"/>
        <end position="38"/>
    </location>
</feature>
<keyword evidence="4" id="KW-0539">Nucleus</keyword>
<dbReference type="OrthoDB" id="4685598at2759"/>
<dbReference type="GO" id="GO:0003677">
    <property type="term" value="F:DNA binding"/>
    <property type="evidence" value="ECO:0007669"/>
    <property type="project" value="UniProtKB-KW"/>
</dbReference>
<dbReference type="PROSITE" id="PS50048">
    <property type="entry name" value="ZN2_CY6_FUNGAL_2"/>
    <property type="match status" value="1"/>
</dbReference>
<dbReference type="AlphaFoldDB" id="A0A8H6QFJ8"/>
<dbReference type="Gene3D" id="4.10.240.10">
    <property type="entry name" value="Zn(2)-C6 fungal-type DNA-binding domain"/>
    <property type="match status" value="1"/>
</dbReference>
<keyword evidence="2" id="KW-0238">DNA-binding</keyword>
<dbReference type="Pfam" id="PF00172">
    <property type="entry name" value="Zn_clus"/>
    <property type="match status" value="1"/>
</dbReference>
<gene>
    <name evidence="7" type="ORF">CNMCM5623_003533</name>
</gene>
<keyword evidence="5" id="KW-1133">Transmembrane helix</keyword>
<dbReference type="InterPro" id="IPR001138">
    <property type="entry name" value="Zn2Cys6_DnaBD"/>
</dbReference>
<dbReference type="InterPro" id="IPR053181">
    <property type="entry name" value="EcdB-like_regulator"/>
</dbReference>
<dbReference type="SUPFAM" id="SSF57701">
    <property type="entry name" value="Zn2/Cys6 DNA-binding domain"/>
    <property type="match status" value="1"/>
</dbReference>
<sequence length="597" mass="66102">MLSLLAGDRAGLRYGTKRIVVFGGAWWNFWMLIISLLVNGRDDVSLYLKLASMGGMLALANLPQLLSSVRMTPTVAKTLVAISSSYALQKHLITMPLTRARGMLACVYCRRRKRRCDGVTPTCGTCARKGLICNYTKPDSSSVPRHQTLARIASLLESHPDILSRSPEPHHGDHVVERPTMSGLVSPRPHLNPTLNNASMPSATWLFNSPFSVDDDANLPPLTIPLGYQTSTSSLLMQPLVQALVGVYPEDFFFRVESKRQVVPSMALACVHDDDCVETPRLDSDTTRTLVDRFFETDHSINPFLDKKAFLARYNEVFNRHPSMNDESAVVLAVLAIGAIDGKARKSNEDSLEDAPEEITRLSWSCFLIEWYATYLRRMYNLQRLTAFSDIVSEFHQPRSGIEPLVDKVPYPRSGDSPSPASLAFMAEISVRFLINRVQHSIYFTDGVTIYSGRLLDSFSSNLSNQNMSDESLLSVCKELDHQLETWYQSLPEIIKPALSSDLDCNPQAKVLRLRYCSSTNIGAYLNNAIGMDVAAFMGVYFAAHGLGLGHGSQCRGAKPSVVFPITKSEPAPVYRETVITGPGLEAPTMTGWAILV</sequence>
<dbReference type="PROSITE" id="PS00463">
    <property type="entry name" value="ZN2_CY6_FUNGAL_1"/>
    <property type="match status" value="1"/>
</dbReference>
<organism evidence="7 8">
    <name type="scientific">Aspergillus felis</name>
    <dbReference type="NCBI Taxonomy" id="1287682"/>
    <lineage>
        <taxon>Eukaryota</taxon>
        <taxon>Fungi</taxon>
        <taxon>Dikarya</taxon>
        <taxon>Ascomycota</taxon>
        <taxon>Pezizomycotina</taxon>
        <taxon>Eurotiomycetes</taxon>
        <taxon>Eurotiomycetidae</taxon>
        <taxon>Eurotiales</taxon>
        <taxon>Aspergillaceae</taxon>
        <taxon>Aspergillus</taxon>
        <taxon>Aspergillus subgen. Fumigati</taxon>
    </lineage>
</organism>
<keyword evidence="1" id="KW-0805">Transcription regulation</keyword>
<protein>
    <recommendedName>
        <fullName evidence="6">Zn(2)-C6 fungal-type domain-containing protein</fullName>
    </recommendedName>
</protein>
<evidence type="ECO:0000256" key="2">
    <source>
        <dbReference type="ARBA" id="ARBA00023125"/>
    </source>
</evidence>
<evidence type="ECO:0000256" key="5">
    <source>
        <dbReference type="SAM" id="Phobius"/>
    </source>
</evidence>
<dbReference type="CDD" id="cd00067">
    <property type="entry name" value="GAL4"/>
    <property type="match status" value="1"/>
</dbReference>
<evidence type="ECO:0000256" key="4">
    <source>
        <dbReference type="ARBA" id="ARBA00023242"/>
    </source>
</evidence>
<dbReference type="Proteomes" id="UP000654922">
    <property type="component" value="Unassembled WGS sequence"/>
</dbReference>
<dbReference type="EMBL" id="JACBAE010001194">
    <property type="protein sequence ID" value="KAF7171066.1"/>
    <property type="molecule type" value="Genomic_DNA"/>
</dbReference>
<evidence type="ECO:0000313" key="8">
    <source>
        <dbReference type="Proteomes" id="UP000654922"/>
    </source>
</evidence>
<keyword evidence="5" id="KW-0472">Membrane</keyword>
<dbReference type="InterPro" id="IPR036864">
    <property type="entry name" value="Zn2-C6_fun-type_DNA-bd_sf"/>
</dbReference>
<evidence type="ECO:0000313" key="7">
    <source>
        <dbReference type="EMBL" id="KAF7171066.1"/>
    </source>
</evidence>
<dbReference type="GO" id="GO:0008270">
    <property type="term" value="F:zinc ion binding"/>
    <property type="evidence" value="ECO:0007669"/>
    <property type="project" value="InterPro"/>
</dbReference>
<reference evidence="7" key="1">
    <citation type="submission" date="2020-06" db="EMBL/GenBank/DDBJ databases">
        <title>Draft genome sequences of strains closely related to Aspergillus parafelis and Aspergillus hiratsukae.</title>
        <authorList>
            <person name="Dos Santos R.A.C."/>
            <person name="Rivero-Menendez O."/>
            <person name="Steenwyk J.L."/>
            <person name="Mead M.E."/>
            <person name="Goldman G.H."/>
            <person name="Alastruey-Izquierdo A."/>
            <person name="Rokas A."/>
        </authorList>
    </citation>
    <scope>NUCLEOTIDE SEQUENCE</scope>
    <source>
        <strain evidence="7">CNM-CM5623</strain>
    </source>
</reference>
<keyword evidence="3" id="KW-0804">Transcription</keyword>
<evidence type="ECO:0000256" key="1">
    <source>
        <dbReference type="ARBA" id="ARBA00023015"/>
    </source>
</evidence>
<keyword evidence="5" id="KW-0812">Transmembrane</keyword>
<evidence type="ECO:0000256" key="3">
    <source>
        <dbReference type="ARBA" id="ARBA00023163"/>
    </source>
</evidence>
<feature type="domain" description="Zn(2)-C6 fungal-type" evidence="6">
    <location>
        <begin position="105"/>
        <end position="135"/>
    </location>
</feature>
<dbReference type="GO" id="GO:0000981">
    <property type="term" value="F:DNA-binding transcription factor activity, RNA polymerase II-specific"/>
    <property type="evidence" value="ECO:0007669"/>
    <property type="project" value="InterPro"/>
</dbReference>
<evidence type="ECO:0000259" key="6">
    <source>
        <dbReference type="PROSITE" id="PS50048"/>
    </source>
</evidence>
<dbReference type="PANTHER" id="PTHR47785">
    <property type="entry name" value="ZN(II)2CYS6 TRANSCRIPTION FACTOR (EUROFUNG)-RELATED-RELATED"/>
    <property type="match status" value="1"/>
</dbReference>
<proteinExistence type="predicted"/>
<dbReference type="SMART" id="SM00066">
    <property type="entry name" value="GAL4"/>
    <property type="match status" value="1"/>
</dbReference>
<comment type="caution">
    <text evidence="7">The sequence shown here is derived from an EMBL/GenBank/DDBJ whole genome shotgun (WGS) entry which is preliminary data.</text>
</comment>
<dbReference type="CDD" id="cd12148">
    <property type="entry name" value="fungal_TF_MHR"/>
    <property type="match status" value="1"/>
</dbReference>